<evidence type="ECO:0000256" key="2">
    <source>
        <dbReference type="SAM" id="SignalP"/>
    </source>
</evidence>
<dbReference type="PANTHER" id="PTHR11220">
    <property type="entry name" value="HEME-BINDING PROTEIN-RELATED"/>
    <property type="match status" value="1"/>
</dbReference>
<name>A0A7W6R9T1_9PROT</name>
<dbReference type="AlphaFoldDB" id="A0A7W6R9T1"/>
<dbReference type="Gene3D" id="3.20.80.10">
    <property type="entry name" value="Regulatory factor, effector binding domain"/>
    <property type="match status" value="2"/>
</dbReference>
<dbReference type="Pfam" id="PF04832">
    <property type="entry name" value="SOUL"/>
    <property type="match status" value="1"/>
</dbReference>
<dbReference type="InterPro" id="IPR011256">
    <property type="entry name" value="Reg_factor_effector_dom_sf"/>
</dbReference>
<proteinExistence type="predicted"/>
<sequence>MTRSSRAFVAISLVGVLAMAGCAITGGRSGTPESAFTIEDRLSVPGDDGTRHVEVRRYGDRVAAEVIPRDDGAPTTGNAAFRLLFDYISGANRQGETVAMTTPVARPTGGGRAGTKIPMTVPVESTGSDRTGAAGEDAYVMRFFLPDGSTPDTAPVPTHARVRIVGLPGRDMAVLRFSGFRNDDRTEARKAALLAALDRTAWRPVGQPVAWFYDPPWTLPFLRRNEVAVAVERR</sequence>
<evidence type="ECO:0000256" key="1">
    <source>
        <dbReference type="SAM" id="MobiDB-lite"/>
    </source>
</evidence>
<reference evidence="3 4" key="1">
    <citation type="submission" date="2020-08" db="EMBL/GenBank/DDBJ databases">
        <title>Genome sequencing of Purple Non-Sulfur Bacteria from various extreme environments.</title>
        <authorList>
            <person name="Mayer M."/>
        </authorList>
    </citation>
    <scope>NUCLEOTIDE SEQUENCE [LARGE SCALE GENOMIC DNA]</scope>
    <source>
        <strain evidence="3 4">JA131</strain>
    </source>
</reference>
<evidence type="ECO:0000313" key="3">
    <source>
        <dbReference type="EMBL" id="MBB4264518.1"/>
    </source>
</evidence>
<dbReference type="PROSITE" id="PS51257">
    <property type="entry name" value="PROKAR_LIPOPROTEIN"/>
    <property type="match status" value="1"/>
</dbReference>
<protein>
    <recommendedName>
        <fullName evidence="5">SOUL heme-binding protein</fullName>
    </recommendedName>
</protein>
<dbReference type="RefSeq" id="WP_246422146.1">
    <property type="nucleotide sequence ID" value="NZ_JACIGK010000001.1"/>
</dbReference>
<evidence type="ECO:0008006" key="5">
    <source>
        <dbReference type="Google" id="ProtNLM"/>
    </source>
</evidence>
<dbReference type="PANTHER" id="PTHR11220:SF58">
    <property type="entry name" value="SOUL HEME-BINDING FAMILY PROTEIN"/>
    <property type="match status" value="1"/>
</dbReference>
<keyword evidence="4" id="KW-1185">Reference proteome</keyword>
<dbReference type="Proteomes" id="UP000554286">
    <property type="component" value="Unassembled WGS sequence"/>
</dbReference>
<dbReference type="EMBL" id="JACIGK010000001">
    <property type="protein sequence ID" value="MBB4264518.1"/>
    <property type="molecule type" value="Genomic_DNA"/>
</dbReference>
<gene>
    <name evidence="3" type="ORF">GGD89_000124</name>
</gene>
<dbReference type="SUPFAM" id="SSF55136">
    <property type="entry name" value="Probable bacterial effector-binding domain"/>
    <property type="match status" value="2"/>
</dbReference>
<organism evidence="3 4">
    <name type="scientific">Roseospira visakhapatnamensis</name>
    <dbReference type="NCBI Taxonomy" id="390880"/>
    <lineage>
        <taxon>Bacteria</taxon>
        <taxon>Pseudomonadati</taxon>
        <taxon>Pseudomonadota</taxon>
        <taxon>Alphaproteobacteria</taxon>
        <taxon>Rhodospirillales</taxon>
        <taxon>Rhodospirillaceae</taxon>
        <taxon>Roseospira</taxon>
    </lineage>
</organism>
<feature type="chain" id="PRO_5031439620" description="SOUL heme-binding protein" evidence="2">
    <location>
        <begin position="21"/>
        <end position="234"/>
    </location>
</feature>
<feature type="signal peptide" evidence="2">
    <location>
        <begin position="1"/>
        <end position="20"/>
    </location>
</feature>
<evidence type="ECO:0000313" key="4">
    <source>
        <dbReference type="Proteomes" id="UP000554286"/>
    </source>
</evidence>
<comment type="caution">
    <text evidence="3">The sequence shown here is derived from an EMBL/GenBank/DDBJ whole genome shotgun (WGS) entry which is preliminary data.</text>
</comment>
<feature type="region of interest" description="Disordered" evidence="1">
    <location>
        <begin position="102"/>
        <end position="130"/>
    </location>
</feature>
<keyword evidence="2" id="KW-0732">Signal</keyword>
<accession>A0A7W6R9T1</accession>
<dbReference type="InterPro" id="IPR006917">
    <property type="entry name" value="SOUL_heme-bd"/>
</dbReference>